<evidence type="ECO:0000256" key="9">
    <source>
        <dbReference type="ARBA" id="ARBA00023160"/>
    </source>
</evidence>
<dbReference type="SUPFAM" id="SSF53901">
    <property type="entry name" value="Thiolase-like"/>
    <property type="match status" value="2"/>
</dbReference>
<feature type="active site" description="For beta-ketoacyl synthase activity" evidence="15">
    <location>
        <position position="163"/>
    </location>
</feature>
<evidence type="ECO:0000256" key="14">
    <source>
        <dbReference type="PIRNR" id="PIRNR000447"/>
    </source>
</evidence>
<dbReference type="KEGG" id="xcl:G4Z02_06610"/>
<comment type="function">
    <text evidence="11 14">Involved in the type II fatty acid elongation cycle. Catalyzes the elongation of a wide range of acyl-ACP by the addition of two carbons from malonyl-ACP to an acyl acceptor. Can efficiently catalyze the conversion of palmitoleoyl-ACP (cis-hexadec-9-enoyl-ACP) to cis-vaccenoyl-ACP (cis-octadec-11-enoyl-ACP), an essential step in the thermal regulation of fatty acid composition.</text>
</comment>
<dbReference type="InterPro" id="IPR014031">
    <property type="entry name" value="Ketoacyl_synth_C"/>
</dbReference>
<keyword evidence="7" id="KW-0276">Fatty acid metabolism</keyword>
<dbReference type="InterPro" id="IPR014030">
    <property type="entry name" value="Ketoacyl_synth_N"/>
</dbReference>
<dbReference type="EMBL" id="CP048914">
    <property type="protein sequence ID" value="QMS85438.1"/>
    <property type="molecule type" value="Genomic_DNA"/>
</dbReference>
<dbReference type="FunFam" id="3.40.47.10:FF:000018">
    <property type="entry name" value="3-oxoacyl-[acyl-carrier-protein] synthase 2"/>
    <property type="match status" value="1"/>
</dbReference>
<dbReference type="CDD" id="cd00834">
    <property type="entry name" value="KAS_I_II"/>
    <property type="match status" value="1"/>
</dbReference>
<evidence type="ECO:0000256" key="7">
    <source>
        <dbReference type="ARBA" id="ARBA00022832"/>
    </source>
</evidence>
<evidence type="ECO:0000256" key="12">
    <source>
        <dbReference type="ARBA" id="ARBA00047318"/>
    </source>
</evidence>
<dbReference type="PANTHER" id="PTHR11712:SF336">
    <property type="entry name" value="3-OXOACYL-[ACYL-CARRIER-PROTEIN] SYNTHASE, MITOCHONDRIAL"/>
    <property type="match status" value="1"/>
</dbReference>
<dbReference type="SMART" id="SM00825">
    <property type="entry name" value="PKS_KS"/>
    <property type="match status" value="1"/>
</dbReference>
<keyword evidence="9 14" id="KW-0275">Fatty acid biosynthesis</keyword>
<dbReference type="NCBIfam" id="NF005589">
    <property type="entry name" value="PRK07314.1"/>
    <property type="match status" value="1"/>
</dbReference>
<comment type="similarity">
    <text evidence="2 14 16">Belongs to the thiolase-like superfamily. Beta-ketoacyl-ACP synthases family.</text>
</comment>
<evidence type="ECO:0000256" key="11">
    <source>
        <dbReference type="ARBA" id="ARBA00024006"/>
    </source>
</evidence>
<dbReference type="PROSITE" id="PS52004">
    <property type="entry name" value="KS3_2"/>
    <property type="match status" value="1"/>
</dbReference>
<dbReference type="GO" id="GO:0030497">
    <property type="term" value="P:fatty acid elongation"/>
    <property type="evidence" value="ECO:0007669"/>
    <property type="project" value="UniProtKB-ARBA"/>
</dbReference>
<evidence type="ECO:0000256" key="2">
    <source>
        <dbReference type="ARBA" id="ARBA00008467"/>
    </source>
</evidence>
<proteinExistence type="inferred from homology"/>
<sequence>MKRRVVVTGMGAITPLGNDWRTTWENAKQGTNGIDFITGFDISTNDIKIGGEIKNFDFDAVLGRKFTKRMDKFVQLAMVSTKEAVADSELDFEQENRDRCGVYFASGIGGLATIASEEDKAQNRGYDRISPFFIPGSIINIAAGQIAIDYGLHGMATSSVTACASATNGIGDAFRAIRDGYLDIIVAGGSEASMIPLGLGGFNVMQALNRSNDPSYASIPFDKNREGFVMGEGSATLILEEYEHAIARGAHIYAEIVGYGSTCDAYHITGPDPEADGARKCMELAISDAGLDMEDVDYINAHGTSTPLNDRTETKAIKKAFGDHAYQLHVSSTKSMTGHLLGASGAVEAIFTAMATKDDFVPPTINSKEIDKEECDLNYTLGYGITKEVDVAISNSLGFGGHNATIVFKKYRG</sequence>
<keyword evidence="8" id="KW-0443">Lipid metabolism</keyword>
<dbReference type="InterPro" id="IPR000794">
    <property type="entry name" value="Beta-ketoacyl_synthase"/>
</dbReference>
<dbReference type="Pfam" id="PF00109">
    <property type="entry name" value="ketoacyl-synt"/>
    <property type="match status" value="1"/>
</dbReference>
<accession>A0A7L7KUI5</accession>
<dbReference type="AlphaFoldDB" id="A0A7L7KUI5"/>
<evidence type="ECO:0000313" key="19">
    <source>
        <dbReference type="Proteomes" id="UP000514720"/>
    </source>
</evidence>
<reference evidence="18 19" key="1">
    <citation type="submission" date="2020-02" db="EMBL/GenBank/DDBJ databases">
        <authorList>
            <person name="Zheng R.K."/>
            <person name="Sun C.M."/>
        </authorList>
    </citation>
    <scope>NUCLEOTIDE SEQUENCE [LARGE SCALE GENOMIC DNA]</scope>
    <source>
        <strain evidence="19">zrk13</strain>
    </source>
</reference>
<dbReference type="Pfam" id="PF02801">
    <property type="entry name" value="Ketoacyl-synt_C"/>
    <property type="match status" value="1"/>
</dbReference>
<comment type="catalytic activity">
    <reaction evidence="13 14">
        <text>a fatty acyl-[ACP] + malonyl-[ACP] + H(+) = a 3-oxoacyl-[ACP] + holo-[ACP] + CO2</text>
        <dbReference type="Rhea" id="RHEA:22836"/>
        <dbReference type="Rhea" id="RHEA-COMP:9623"/>
        <dbReference type="Rhea" id="RHEA-COMP:9685"/>
        <dbReference type="Rhea" id="RHEA-COMP:9916"/>
        <dbReference type="Rhea" id="RHEA-COMP:14125"/>
        <dbReference type="ChEBI" id="CHEBI:15378"/>
        <dbReference type="ChEBI" id="CHEBI:16526"/>
        <dbReference type="ChEBI" id="CHEBI:64479"/>
        <dbReference type="ChEBI" id="CHEBI:78449"/>
        <dbReference type="ChEBI" id="CHEBI:78776"/>
        <dbReference type="ChEBI" id="CHEBI:138651"/>
    </reaction>
</comment>
<dbReference type="RefSeq" id="WP_258877233.1">
    <property type="nucleotide sequence ID" value="NZ_CP048914.1"/>
</dbReference>
<evidence type="ECO:0000256" key="13">
    <source>
        <dbReference type="ARBA" id="ARBA00047659"/>
    </source>
</evidence>
<dbReference type="FunFam" id="3.40.47.10:FF:000029">
    <property type="entry name" value="3-oxoacyl-[acyl-carrier-protein] synthase 1"/>
    <property type="match status" value="1"/>
</dbReference>
<dbReference type="NCBIfam" id="TIGR03150">
    <property type="entry name" value="fabF"/>
    <property type="match status" value="1"/>
</dbReference>
<dbReference type="GO" id="GO:0004315">
    <property type="term" value="F:3-oxoacyl-[acyl-carrier-protein] synthase activity"/>
    <property type="evidence" value="ECO:0007669"/>
    <property type="project" value="UniProtKB-UniRule"/>
</dbReference>
<evidence type="ECO:0000256" key="6">
    <source>
        <dbReference type="ARBA" id="ARBA00022679"/>
    </source>
</evidence>
<dbReference type="InterPro" id="IPR020841">
    <property type="entry name" value="PKS_Beta-ketoAc_synthase_dom"/>
</dbReference>
<evidence type="ECO:0000256" key="3">
    <source>
        <dbReference type="ARBA" id="ARBA00012356"/>
    </source>
</evidence>
<comment type="pathway">
    <text evidence="1 14">Lipid metabolism; fatty acid biosynthesis.</text>
</comment>
<dbReference type="GO" id="GO:0005829">
    <property type="term" value="C:cytosol"/>
    <property type="evidence" value="ECO:0007669"/>
    <property type="project" value="TreeGrafter"/>
</dbReference>
<evidence type="ECO:0000256" key="1">
    <source>
        <dbReference type="ARBA" id="ARBA00005194"/>
    </source>
</evidence>
<evidence type="ECO:0000256" key="5">
    <source>
        <dbReference type="ARBA" id="ARBA00022516"/>
    </source>
</evidence>
<dbReference type="EC" id="2.3.1.179" evidence="3 14"/>
<keyword evidence="5 14" id="KW-0444">Lipid biosynthesis</keyword>
<dbReference type="PIRSF" id="PIRSF000447">
    <property type="entry name" value="KAS_II"/>
    <property type="match status" value="1"/>
</dbReference>
<dbReference type="InterPro" id="IPR016039">
    <property type="entry name" value="Thiolase-like"/>
</dbReference>
<dbReference type="Proteomes" id="UP000514720">
    <property type="component" value="Chromosome"/>
</dbReference>
<keyword evidence="19" id="KW-1185">Reference proteome</keyword>
<evidence type="ECO:0000313" key="18">
    <source>
        <dbReference type="EMBL" id="QMS85438.1"/>
    </source>
</evidence>
<organism evidence="18 19">
    <name type="scientific">Candidatus Xianfuyuplasma coldseepsis</name>
    <dbReference type="NCBI Taxonomy" id="2782163"/>
    <lineage>
        <taxon>Bacteria</taxon>
        <taxon>Bacillati</taxon>
        <taxon>Mycoplasmatota</taxon>
        <taxon>Mollicutes</taxon>
        <taxon>Candidatus Izemoplasmatales</taxon>
        <taxon>Candidatus Izemoplasmataceae</taxon>
        <taxon>Candidatus Xianfuyuplasma</taxon>
    </lineage>
</organism>
<protein>
    <recommendedName>
        <fullName evidence="4 14">3-oxoacyl-[acyl-carrier-protein] synthase 2</fullName>
        <ecNumber evidence="3 14">2.3.1.179</ecNumber>
    </recommendedName>
</protein>
<name>A0A7L7KUI5_9MOLU</name>
<feature type="domain" description="Ketosynthase family 3 (KS3)" evidence="17">
    <location>
        <begin position="2"/>
        <end position="410"/>
    </location>
</feature>
<gene>
    <name evidence="18" type="primary">fabF</name>
    <name evidence="18" type="ORF">G4Z02_06610</name>
</gene>
<comment type="catalytic activity">
    <reaction evidence="12 14">
        <text>(9Z)-hexadecenoyl-[ACP] + malonyl-[ACP] + H(+) = 3-oxo-(11Z)-octadecenoyl-[ACP] + holo-[ACP] + CO2</text>
        <dbReference type="Rhea" id="RHEA:55040"/>
        <dbReference type="Rhea" id="RHEA-COMP:9623"/>
        <dbReference type="Rhea" id="RHEA-COMP:9685"/>
        <dbReference type="Rhea" id="RHEA-COMP:10800"/>
        <dbReference type="Rhea" id="RHEA-COMP:14074"/>
        <dbReference type="ChEBI" id="CHEBI:15378"/>
        <dbReference type="ChEBI" id="CHEBI:16526"/>
        <dbReference type="ChEBI" id="CHEBI:64479"/>
        <dbReference type="ChEBI" id="CHEBI:78449"/>
        <dbReference type="ChEBI" id="CHEBI:83989"/>
        <dbReference type="ChEBI" id="CHEBI:138538"/>
        <dbReference type="EC" id="2.3.1.179"/>
    </reaction>
</comment>
<dbReference type="PANTHER" id="PTHR11712">
    <property type="entry name" value="POLYKETIDE SYNTHASE-RELATED"/>
    <property type="match status" value="1"/>
</dbReference>
<evidence type="ECO:0000256" key="16">
    <source>
        <dbReference type="RuleBase" id="RU003694"/>
    </source>
</evidence>
<evidence type="ECO:0000256" key="4">
    <source>
        <dbReference type="ARBA" id="ARBA00014657"/>
    </source>
</evidence>
<evidence type="ECO:0000256" key="10">
    <source>
        <dbReference type="ARBA" id="ARBA00023315"/>
    </source>
</evidence>
<evidence type="ECO:0000256" key="8">
    <source>
        <dbReference type="ARBA" id="ARBA00023098"/>
    </source>
</evidence>
<keyword evidence="6 14" id="KW-0808">Transferase</keyword>
<evidence type="ECO:0000259" key="17">
    <source>
        <dbReference type="PROSITE" id="PS52004"/>
    </source>
</evidence>
<keyword evidence="10 14" id="KW-0012">Acyltransferase</keyword>
<dbReference type="UniPathway" id="UPA00094"/>
<evidence type="ECO:0000256" key="15">
    <source>
        <dbReference type="PIRSR" id="PIRSR000447-1"/>
    </source>
</evidence>
<dbReference type="Gene3D" id="3.40.47.10">
    <property type="match status" value="1"/>
</dbReference>
<dbReference type="InterPro" id="IPR017568">
    <property type="entry name" value="3-oxoacyl-ACP_synth-2"/>
</dbReference>